<dbReference type="InterPro" id="IPR050515">
    <property type="entry name" value="Beta-lactam/transpept"/>
</dbReference>
<name>A0A9W6QJY3_9PSEU</name>
<dbReference type="PANTHER" id="PTHR30627">
    <property type="entry name" value="PEPTIDOGLYCAN D,D-TRANSPEPTIDASE"/>
    <property type="match status" value="1"/>
</dbReference>
<dbReference type="GO" id="GO:0071972">
    <property type="term" value="F:peptidoglycan L,D-transpeptidase activity"/>
    <property type="evidence" value="ECO:0007669"/>
    <property type="project" value="TreeGrafter"/>
</dbReference>
<dbReference type="GO" id="GO:0046677">
    <property type="term" value="P:response to antibiotic"/>
    <property type="evidence" value="ECO:0007669"/>
    <property type="project" value="InterPro"/>
</dbReference>
<gene>
    <name evidence="4" type="ORF">Aglo03_17130</name>
</gene>
<evidence type="ECO:0000256" key="1">
    <source>
        <dbReference type="SAM" id="Phobius"/>
    </source>
</evidence>
<feature type="domain" description="NTF2-like N-terminal transpeptidase" evidence="3">
    <location>
        <begin position="59"/>
        <end position="166"/>
    </location>
</feature>
<accession>A0A9W6QJY3</accession>
<dbReference type="GO" id="GO:0008658">
    <property type="term" value="F:penicillin binding"/>
    <property type="evidence" value="ECO:0007669"/>
    <property type="project" value="InterPro"/>
</dbReference>
<feature type="transmembrane region" description="Helical" evidence="1">
    <location>
        <begin position="7"/>
        <end position="29"/>
    </location>
</feature>
<reference evidence="4" key="1">
    <citation type="submission" date="2023-02" db="EMBL/GenBank/DDBJ databases">
        <title>Actinokineospora globicatena NBRC 15670.</title>
        <authorList>
            <person name="Ichikawa N."/>
            <person name="Sato H."/>
            <person name="Tonouchi N."/>
        </authorList>
    </citation>
    <scope>NUCLEOTIDE SEQUENCE</scope>
    <source>
        <strain evidence="4">NBRC 15670</strain>
    </source>
</reference>
<dbReference type="GO" id="GO:0005886">
    <property type="term" value="C:plasma membrane"/>
    <property type="evidence" value="ECO:0007669"/>
    <property type="project" value="TreeGrafter"/>
</dbReference>
<dbReference type="Gene3D" id="3.40.710.10">
    <property type="entry name" value="DD-peptidase/beta-lactamase superfamily"/>
    <property type="match status" value="1"/>
</dbReference>
<dbReference type="EMBL" id="BSSD01000002">
    <property type="protein sequence ID" value="GLW90897.1"/>
    <property type="molecule type" value="Genomic_DNA"/>
</dbReference>
<comment type="caution">
    <text evidence="4">The sequence shown here is derived from an EMBL/GenBank/DDBJ whole genome shotgun (WGS) entry which is preliminary data.</text>
</comment>
<keyword evidence="1" id="KW-0472">Membrane</keyword>
<protein>
    <submittedName>
        <fullName evidence="4">Penicillin-binding protein</fullName>
    </submittedName>
</protein>
<dbReference type="Proteomes" id="UP001165042">
    <property type="component" value="Unassembled WGS sequence"/>
</dbReference>
<evidence type="ECO:0000259" key="3">
    <source>
        <dbReference type="Pfam" id="PF05223"/>
    </source>
</evidence>
<keyword evidence="1" id="KW-1133">Transmembrane helix</keyword>
<evidence type="ECO:0000313" key="4">
    <source>
        <dbReference type="EMBL" id="GLW90897.1"/>
    </source>
</evidence>
<dbReference type="AlphaFoldDB" id="A0A9W6QJY3"/>
<dbReference type="InterPro" id="IPR007887">
    <property type="entry name" value="MecA_N"/>
</dbReference>
<sequence length="546" mass="55519">MSQARRRWILAIGGVAVVAIVGLALFVLVPGDPDPTPDLASAQSGSGLTSAPAEPKLSASQVSEQFLRAVSTQQFSTAAQLTDDPAAAEALLTAVNSALRPDAVIATVNALPEEGAAQPTATYQLAWQITGGQTWKYASSFGLVRSGQRWVVHWASTLVHPRLVPGSKLALIGAAGQPTAVVDKNGEPVLTWQGATATAADPKLAPMLIGAMSRTVTPQDEAGTSRVALVDAGGKEIENLFGTVTPPKEPLRTTVSVKVQHAAQAAVDSVSAPAYLVAIQPSTGGILAVAQNSTAGTAPKALNGLYPPGSTFKVVTGAAALGSGKATANTVLPCPGSKVIGTRTIRNADFDLGDVPLHTAFAKSCNTTFAQLAADLPLDALPRAAAQFGFAADFEIPGLTTQTGRVDTASGVAQQAENSIGQGTVQTSPFGLALMVATVAKGGPVTPQLFTTVKTTVRTGYKGPSGAVIADLRSMMREVVTAGRGEALRGYGAVHGKTGTAQFGDGSQAHGWFAGYRDDVAFAVLVENAGAAAPAVSVTGKFLGAI</sequence>
<keyword evidence="5" id="KW-1185">Reference proteome</keyword>
<dbReference type="GO" id="GO:0071555">
    <property type="term" value="P:cell wall organization"/>
    <property type="evidence" value="ECO:0007669"/>
    <property type="project" value="TreeGrafter"/>
</dbReference>
<dbReference type="InterPro" id="IPR001460">
    <property type="entry name" value="PCN-bd_Tpept"/>
</dbReference>
<dbReference type="PANTHER" id="PTHR30627:SF24">
    <property type="entry name" value="PENICILLIN-BINDING PROTEIN 4B"/>
    <property type="match status" value="1"/>
</dbReference>
<proteinExistence type="predicted"/>
<dbReference type="Pfam" id="PF00905">
    <property type="entry name" value="Transpeptidase"/>
    <property type="match status" value="1"/>
</dbReference>
<dbReference type="Pfam" id="PF05223">
    <property type="entry name" value="MecA_N"/>
    <property type="match status" value="1"/>
</dbReference>
<keyword evidence="1" id="KW-0812">Transmembrane</keyword>
<dbReference type="SUPFAM" id="SSF56601">
    <property type="entry name" value="beta-lactamase/transpeptidase-like"/>
    <property type="match status" value="1"/>
</dbReference>
<organism evidence="4 5">
    <name type="scientific">Actinokineospora globicatena</name>
    <dbReference type="NCBI Taxonomy" id="103729"/>
    <lineage>
        <taxon>Bacteria</taxon>
        <taxon>Bacillati</taxon>
        <taxon>Actinomycetota</taxon>
        <taxon>Actinomycetes</taxon>
        <taxon>Pseudonocardiales</taxon>
        <taxon>Pseudonocardiaceae</taxon>
        <taxon>Actinokineospora</taxon>
    </lineage>
</organism>
<evidence type="ECO:0000313" key="5">
    <source>
        <dbReference type="Proteomes" id="UP001165042"/>
    </source>
</evidence>
<feature type="domain" description="Penicillin-binding protein transpeptidase" evidence="2">
    <location>
        <begin position="275"/>
        <end position="532"/>
    </location>
</feature>
<evidence type="ECO:0000259" key="2">
    <source>
        <dbReference type="Pfam" id="PF00905"/>
    </source>
</evidence>
<dbReference type="InterPro" id="IPR012338">
    <property type="entry name" value="Beta-lactam/transpept-like"/>
</dbReference>